<protein>
    <recommendedName>
        <fullName evidence="9">Protein translocase subunit SecE</fullName>
    </recommendedName>
</protein>
<reference evidence="10 11" key="1">
    <citation type="submission" date="2023-07" db="EMBL/GenBank/DDBJ databases">
        <title>Genomic Encyclopedia of Type Strains, Phase IV (KMG-IV): sequencing the most valuable type-strain genomes for metagenomic binning, comparative biology and taxonomic classification.</title>
        <authorList>
            <person name="Goeker M."/>
        </authorList>
    </citation>
    <scope>NUCLEOTIDE SEQUENCE [LARGE SCALE GENOMIC DNA]</scope>
    <source>
        <strain evidence="10 11">DSM 16460</strain>
    </source>
</reference>
<dbReference type="InterPro" id="IPR001901">
    <property type="entry name" value="Translocase_SecE/Sec61-g"/>
</dbReference>
<keyword evidence="6 9" id="KW-1133">Transmembrane helix</keyword>
<dbReference type="Pfam" id="PF00584">
    <property type="entry name" value="SecE"/>
    <property type="match status" value="1"/>
</dbReference>
<comment type="caution">
    <text evidence="10">The sequence shown here is derived from an EMBL/GenBank/DDBJ whole genome shotgun (WGS) entry which is preliminary data.</text>
</comment>
<dbReference type="EMBL" id="JAUSTQ010000011">
    <property type="protein sequence ID" value="MDQ0160421.1"/>
    <property type="molecule type" value="Genomic_DNA"/>
</dbReference>
<accession>A0ABT9VHI3</accession>
<keyword evidence="5 9" id="KW-0653">Protein transport</keyword>
<dbReference type="InterPro" id="IPR038379">
    <property type="entry name" value="SecE_sf"/>
</dbReference>
<comment type="function">
    <text evidence="9">Essential subunit of the Sec protein translocation channel SecYEG. Clamps together the 2 halves of SecY. May contact the channel plug during translocation.</text>
</comment>
<evidence type="ECO:0000256" key="8">
    <source>
        <dbReference type="ARBA" id="ARBA00023136"/>
    </source>
</evidence>
<dbReference type="RefSeq" id="WP_306977635.1">
    <property type="nucleotide sequence ID" value="NZ_JAUSTQ010000011.1"/>
</dbReference>
<evidence type="ECO:0000256" key="5">
    <source>
        <dbReference type="ARBA" id="ARBA00022927"/>
    </source>
</evidence>
<sequence length="55" mass="6333">MISFLKDVSREMRKVSWPTGNELTRYTVIVILTVLFVAIYFTVVDLGISQILELL</sequence>
<keyword evidence="4 9" id="KW-0812">Transmembrane</keyword>
<keyword evidence="8 9" id="KW-0472">Membrane</keyword>
<evidence type="ECO:0000313" key="11">
    <source>
        <dbReference type="Proteomes" id="UP001224359"/>
    </source>
</evidence>
<evidence type="ECO:0000256" key="3">
    <source>
        <dbReference type="ARBA" id="ARBA00022475"/>
    </source>
</evidence>
<dbReference type="Proteomes" id="UP001224359">
    <property type="component" value="Unassembled WGS sequence"/>
</dbReference>
<comment type="similarity">
    <text evidence="9">Belongs to the SecE/SEC61-gamma family.</text>
</comment>
<dbReference type="Gene3D" id="1.20.5.1030">
    <property type="entry name" value="Preprotein translocase secy subunit"/>
    <property type="match status" value="1"/>
</dbReference>
<dbReference type="PANTHER" id="PTHR33910">
    <property type="entry name" value="PROTEIN TRANSLOCASE SUBUNIT SECE"/>
    <property type="match status" value="1"/>
</dbReference>
<name>A0ABT9VHI3_9BACI</name>
<comment type="subunit">
    <text evidence="9">Component of the Sec protein translocase complex. Heterotrimer consisting of SecY, SecE and SecG subunits. The heterotrimers can form oligomers, although 1 heterotrimer is thought to be able to translocate proteins. Interacts with the ribosome. Interacts with SecDF, and other proteins may be involved. Interacts with SecA.</text>
</comment>
<keyword evidence="7 9" id="KW-0811">Translocation</keyword>
<keyword evidence="11" id="KW-1185">Reference proteome</keyword>
<dbReference type="HAMAP" id="MF_00422">
    <property type="entry name" value="SecE"/>
    <property type="match status" value="1"/>
</dbReference>
<keyword evidence="2 9" id="KW-0813">Transport</keyword>
<proteinExistence type="inferred from homology"/>
<evidence type="ECO:0000256" key="2">
    <source>
        <dbReference type="ARBA" id="ARBA00022448"/>
    </source>
</evidence>
<dbReference type="PROSITE" id="PS01067">
    <property type="entry name" value="SECE_SEC61G"/>
    <property type="match status" value="1"/>
</dbReference>
<gene>
    <name evidence="9" type="primary">secE</name>
    <name evidence="10" type="ORF">J2S77_002424</name>
</gene>
<evidence type="ECO:0000313" key="10">
    <source>
        <dbReference type="EMBL" id="MDQ0160421.1"/>
    </source>
</evidence>
<dbReference type="PANTHER" id="PTHR33910:SF1">
    <property type="entry name" value="PROTEIN TRANSLOCASE SUBUNIT SECE"/>
    <property type="match status" value="1"/>
</dbReference>
<evidence type="ECO:0000256" key="9">
    <source>
        <dbReference type="HAMAP-Rule" id="MF_00422"/>
    </source>
</evidence>
<comment type="subcellular location">
    <subcellularLocation>
        <location evidence="9">Cell membrane</location>
        <topology evidence="9">Single-pass membrane protein</topology>
    </subcellularLocation>
    <subcellularLocation>
        <location evidence="1">Membrane</location>
    </subcellularLocation>
</comment>
<keyword evidence="3 9" id="KW-1003">Cell membrane</keyword>
<evidence type="ECO:0000256" key="6">
    <source>
        <dbReference type="ARBA" id="ARBA00022989"/>
    </source>
</evidence>
<feature type="transmembrane region" description="Helical" evidence="9">
    <location>
        <begin position="26"/>
        <end position="48"/>
    </location>
</feature>
<evidence type="ECO:0000256" key="7">
    <source>
        <dbReference type="ARBA" id="ARBA00023010"/>
    </source>
</evidence>
<organism evidence="10 11">
    <name type="scientific">Alkalibacillus salilacus</name>
    <dbReference type="NCBI Taxonomy" id="284582"/>
    <lineage>
        <taxon>Bacteria</taxon>
        <taxon>Bacillati</taxon>
        <taxon>Bacillota</taxon>
        <taxon>Bacilli</taxon>
        <taxon>Bacillales</taxon>
        <taxon>Bacillaceae</taxon>
        <taxon>Alkalibacillus</taxon>
    </lineage>
</organism>
<evidence type="ECO:0000256" key="4">
    <source>
        <dbReference type="ARBA" id="ARBA00022692"/>
    </source>
</evidence>
<dbReference type="NCBIfam" id="TIGR00964">
    <property type="entry name" value="secE_bact"/>
    <property type="match status" value="1"/>
</dbReference>
<evidence type="ECO:0000256" key="1">
    <source>
        <dbReference type="ARBA" id="ARBA00004370"/>
    </source>
</evidence>
<dbReference type="InterPro" id="IPR005807">
    <property type="entry name" value="SecE_bac"/>
</dbReference>